<dbReference type="InterPro" id="IPR027599">
    <property type="entry name" value="PqqD-rel_X"/>
</dbReference>
<dbReference type="InterPro" id="IPR041881">
    <property type="entry name" value="PqqD_sf"/>
</dbReference>
<dbReference type="Pfam" id="PF05402">
    <property type="entry name" value="PqqD"/>
    <property type="match status" value="1"/>
</dbReference>
<evidence type="ECO:0000313" key="1">
    <source>
        <dbReference type="EMBL" id="KHD05956.1"/>
    </source>
</evidence>
<protein>
    <submittedName>
        <fullName evidence="1">Uncharacterized protein</fullName>
    </submittedName>
</protein>
<reference evidence="1 2" key="1">
    <citation type="journal article" date="2016" name="Front. Microbiol.">
        <title>Single-Cell (Meta-)Genomics of a Dimorphic Candidatus Thiomargarita nelsonii Reveals Genomic Plasticity.</title>
        <authorList>
            <person name="Flood B.E."/>
            <person name="Fliss P."/>
            <person name="Jones D.S."/>
            <person name="Dick G.J."/>
            <person name="Jain S."/>
            <person name="Kaster A.K."/>
            <person name="Winkel M."/>
            <person name="Mussmann M."/>
            <person name="Bailey J."/>
        </authorList>
    </citation>
    <scope>NUCLEOTIDE SEQUENCE [LARGE SCALE GENOMIC DNA]</scope>
    <source>
        <strain evidence="1">Hydrate Ridge</strain>
    </source>
</reference>
<gene>
    <name evidence="1" type="ORF">PN36_10570</name>
</gene>
<dbReference type="InterPro" id="IPR008792">
    <property type="entry name" value="PQQD"/>
</dbReference>
<dbReference type="Proteomes" id="UP000030428">
    <property type="component" value="Unassembled WGS sequence"/>
</dbReference>
<dbReference type="NCBIfam" id="TIGR04353">
    <property type="entry name" value="PqqD_rel_X"/>
    <property type="match status" value="1"/>
</dbReference>
<name>A0A0A6PQ55_9GAMM</name>
<dbReference type="AlphaFoldDB" id="A0A0A6PQ55"/>
<dbReference type="EMBL" id="JSZA02000032">
    <property type="protein sequence ID" value="KHD05956.1"/>
    <property type="molecule type" value="Genomic_DNA"/>
</dbReference>
<evidence type="ECO:0000313" key="2">
    <source>
        <dbReference type="Proteomes" id="UP000030428"/>
    </source>
</evidence>
<proteinExistence type="predicted"/>
<comment type="caution">
    <text evidence="1">The sequence shown here is derived from an EMBL/GenBank/DDBJ whole genome shotgun (WGS) entry which is preliminary data.</text>
</comment>
<sequence>MTNNRIARLAVNEEGFVFDPQTGESFTVNDTGKTILKALIESKAQEGIAIKLTEQFNVSHQEAQADVRDFIQHLRAYQLL</sequence>
<keyword evidence="2" id="KW-1185">Reference proteome</keyword>
<accession>A0A0A6PQ55</accession>
<organism evidence="1 2">
    <name type="scientific">Candidatus Thiomargarita nelsonii</name>
    <dbReference type="NCBI Taxonomy" id="1003181"/>
    <lineage>
        <taxon>Bacteria</taxon>
        <taxon>Pseudomonadati</taxon>
        <taxon>Pseudomonadota</taxon>
        <taxon>Gammaproteobacteria</taxon>
        <taxon>Thiotrichales</taxon>
        <taxon>Thiotrichaceae</taxon>
        <taxon>Thiomargarita</taxon>
    </lineage>
</organism>
<dbReference type="Gene3D" id="1.10.10.1150">
    <property type="entry name" value="Coenzyme PQQ synthesis protein D (PqqD)"/>
    <property type="match status" value="1"/>
</dbReference>